<feature type="compositionally biased region" description="Basic and acidic residues" evidence="1">
    <location>
        <begin position="347"/>
        <end position="363"/>
    </location>
</feature>
<feature type="compositionally biased region" description="Basic residues" evidence="1">
    <location>
        <begin position="397"/>
        <end position="406"/>
    </location>
</feature>
<dbReference type="PANTHER" id="PTHR33480:SF1">
    <property type="entry name" value="TYR RECOMBINASE DOMAIN-CONTAINING PROTEIN"/>
    <property type="match status" value="1"/>
</dbReference>
<feature type="region of interest" description="Disordered" evidence="1">
    <location>
        <begin position="347"/>
        <end position="423"/>
    </location>
</feature>
<evidence type="ECO:0000256" key="1">
    <source>
        <dbReference type="SAM" id="MobiDB-lite"/>
    </source>
</evidence>
<dbReference type="OrthoDB" id="6780101at2759"/>
<comment type="caution">
    <text evidence="2">The sequence shown here is derived from an EMBL/GenBank/DDBJ whole genome shotgun (WGS) entry which is preliminary data.</text>
</comment>
<dbReference type="Proteomes" id="UP000230750">
    <property type="component" value="Unassembled WGS sequence"/>
</dbReference>
<dbReference type="EMBL" id="MRZV01001312">
    <property type="protein sequence ID" value="PIK38798.1"/>
    <property type="molecule type" value="Genomic_DNA"/>
</dbReference>
<protein>
    <submittedName>
        <fullName evidence="2">Uncharacterized protein</fullName>
    </submittedName>
</protein>
<gene>
    <name evidence="2" type="ORF">BSL78_24353</name>
</gene>
<keyword evidence="3" id="KW-1185">Reference proteome</keyword>
<evidence type="ECO:0000313" key="2">
    <source>
        <dbReference type="EMBL" id="PIK38798.1"/>
    </source>
</evidence>
<name>A0A2G8JSU8_STIJA</name>
<proteinExistence type="predicted"/>
<sequence>MRALASVLLELRKSDPNGGQNISDFIKPSKFDMVVEAVEKRCAIVENDNGGSCQYKFPSFAIKSGHDFVWITRIKRSQAIRQGDAEAEEEANRYLQLHQAEWHVKVASAAASTLNVRKCEKVVSLPSVSDLKKVSEHTRSQIKSLTSKLMSAKPEFRDYRLLQKMTLARLIVFNKRRPAEMAKLPVASILNRPQWEKCEINELAHNLNALEKELSSGTRSTSASFLDGGECLSEVLTGLDLKAPETINSTKMRQYAATVSQVLSLGSQEVEWLASHLGHDVAIHKQYYRLQESTVELCKVSKLLLAMDRGKVSNLRGKTLDEISVDDIPVFEDEQIEESVAMHQLEGDNHSDEEGKQSHHDPPVLENTSSDNHSDDERGTQGSEDQLVLENTSSGKRLFRKQKKKVPWTTEEKRPSSSIFKRT</sequence>
<accession>A0A2G8JSU8</accession>
<organism evidence="2 3">
    <name type="scientific">Stichopus japonicus</name>
    <name type="common">Sea cucumber</name>
    <dbReference type="NCBI Taxonomy" id="307972"/>
    <lineage>
        <taxon>Eukaryota</taxon>
        <taxon>Metazoa</taxon>
        <taxon>Echinodermata</taxon>
        <taxon>Eleutherozoa</taxon>
        <taxon>Echinozoa</taxon>
        <taxon>Holothuroidea</taxon>
        <taxon>Aspidochirotacea</taxon>
        <taxon>Aspidochirotida</taxon>
        <taxon>Stichopodidae</taxon>
        <taxon>Apostichopus</taxon>
    </lineage>
</organism>
<evidence type="ECO:0000313" key="3">
    <source>
        <dbReference type="Proteomes" id="UP000230750"/>
    </source>
</evidence>
<dbReference type="AlphaFoldDB" id="A0A2G8JSU8"/>
<feature type="compositionally biased region" description="Polar residues" evidence="1">
    <location>
        <begin position="380"/>
        <end position="395"/>
    </location>
</feature>
<dbReference type="PANTHER" id="PTHR33480">
    <property type="entry name" value="SET DOMAIN-CONTAINING PROTEIN-RELATED"/>
    <property type="match status" value="1"/>
</dbReference>
<reference evidence="2 3" key="1">
    <citation type="journal article" date="2017" name="PLoS Biol.">
        <title>The sea cucumber genome provides insights into morphological evolution and visceral regeneration.</title>
        <authorList>
            <person name="Zhang X."/>
            <person name="Sun L."/>
            <person name="Yuan J."/>
            <person name="Sun Y."/>
            <person name="Gao Y."/>
            <person name="Zhang L."/>
            <person name="Li S."/>
            <person name="Dai H."/>
            <person name="Hamel J.F."/>
            <person name="Liu C."/>
            <person name="Yu Y."/>
            <person name="Liu S."/>
            <person name="Lin W."/>
            <person name="Guo K."/>
            <person name="Jin S."/>
            <person name="Xu P."/>
            <person name="Storey K.B."/>
            <person name="Huan P."/>
            <person name="Zhang T."/>
            <person name="Zhou Y."/>
            <person name="Zhang J."/>
            <person name="Lin C."/>
            <person name="Li X."/>
            <person name="Xing L."/>
            <person name="Huo D."/>
            <person name="Sun M."/>
            <person name="Wang L."/>
            <person name="Mercier A."/>
            <person name="Li F."/>
            <person name="Yang H."/>
            <person name="Xiang J."/>
        </authorList>
    </citation>
    <scope>NUCLEOTIDE SEQUENCE [LARGE SCALE GENOMIC DNA]</scope>
    <source>
        <strain evidence="2">Shaxun</strain>
        <tissue evidence="2">Muscle</tissue>
    </source>
</reference>
<dbReference type="STRING" id="307972.A0A2G8JSU8"/>